<reference evidence="1 2" key="1">
    <citation type="submission" date="2020-03" db="EMBL/GenBank/DDBJ databases">
        <title>WGS of actinomycetes isolated from Thailand.</title>
        <authorList>
            <person name="Thawai C."/>
        </authorList>
    </citation>
    <scope>NUCLEOTIDE SEQUENCE [LARGE SCALE GENOMIC DNA]</scope>
    <source>
        <strain evidence="1 2">FMUSA5-5</strain>
    </source>
</reference>
<dbReference type="Proteomes" id="UP000696294">
    <property type="component" value="Unassembled WGS sequence"/>
</dbReference>
<protein>
    <recommendedName>
        <fullName evidence="3">YbaB/EbfC family DNA-binding protein</fullName>
    </recommendedName>
</protein>
<gene>
    <name evidence="1" type="ORF">HCN51_41260</name>
</gene>
<accession>A0ABX1BKZ6</accession>
<dbReference type="RefSeq" id="WP_168017477.1">
    <property type="nucleotide sequence ID" value="NZ_JAATEP010000042.1"/>
</dbReference>
<organism evidence="1 2">
    <name type="scientific">Nonomuraea composti</name>
    <dbReference type="NCBI Taxonomy" id="2720023"/>
    <lineage>
        <taxon>Bacteria</taxon>
        <taxon>Bacillati</taxon>
        <taxon>Actinomycetota</taxon>
        <taxon>Actinomycetes</taxon>
        <taxon>Streptosporangiales</taxon>
        <taxon>Streptosporangiaceae</taxon>
        <taxon>Nonomuraea</taxon>
    </lineage>
</organism>
<dbReference type="EMBL" id="JAATEP010000042">
    <property type="protein sequence ID" value="NJP95793.1"/>
    <property type="molecule type" value="Genomic_DNA"/>
</dbReference>
<evidence type="ECO:0008006" key="3">
    <source>
        <dbReference type="Google" id="ProtNLM"/>
    </source>
</evidence>
<proteinExistence type="predicted"/>
<dbReference type="InterPro" id="IPR036894">
    <property type="entry name" value="YbaB-like_sf"/>
</dbReference>
<comment type="caution">
    <text evidence="1">The sequence shown here is derived from an EMBL/GenBank/DDBJ whole genome shotgun (WGS) entry which is preliminary data.</text>
</comment>
<dbReference type="Gene3D" id="3.30.1310.10">
    <property type="entry name" value="Nucleoid-associated protein YbaB-like domain"/>
    <property type="match status" value="1"/>
</dbReference>
<name>A0ABX1BKZ6_9ACTN</name>
<evidence type="ECO:0000313" key="2">
    <source>
        <dbReference type="Proteomes" id="UP000696294"/>
    </source>
</evidence>
<sequence>MLDDSAIDKLIAEAQRPDEQGLDELYRQIMAVKGVAQDPDRLVRVECGAQGVTALDIDPRALRWGSQRLSQTILLLLAESLADMQARSAELLRDVLGDGPLDLAAENNPADVRLRAAREAYEEAMDRATAELARIERTL</sequence>
<evidence type="ECO:0000313" key="1">
    <source>
        <dbReference type="EMBL" id="NJP95793.1"/>
    </source>
</evidence>
<keyword evidence="2" id="KW-1185">Reference proteome</keyword>